<accession>A0ABM5IAR3</accession>
<keyword evidence="3 5" id="KW-0863">Zinc-finger</keyword>
<evidence type="ECO:0000313" key="7">
    <source>
        <dbReference type="EnsemblMetazoa" id="XP_028128742.2"/>
    </source>
</evidence>
<name>A0ABM5IAR3_DIAVI</name>
<dbReference type="InterPro" id="IPR013087">
    <property type="entry name" value="Znf_C2H2_type"/>
</dbReference>
<reference evidence="7" key="1">
    <citation type="submission" date="2025-05" db="UniProtKB">
        <authorList>
            <consortium name="EnsemblMetazoa"/>
        </authorList>
    </citation>
    <scope>IDENTIFICATION</scope>
</reference>
<evidence type="ECO:0000256" key="1">
    <source>
        <dbReference type="ARBA" id="ARBA00022723"/>
    </source>
</evidence>
<dbReference type="Pfam" id="PF13894">
    <property type="entry name" value="zf-C2H2_4"/>
    <property type="match status" value="1"/>
</dbReference>
<evidence type="ECO:0000256" key="5">
    <source>
        <dbReference type="PROSITE-ProRule" id="PRU00042"/>
    </source>
</evidence>
<evidence type="ECO:0000259" key="6">
    <source>
        <dbReference type="PROSITE" id="PS50157"/>
    </source>
</evidence>
<dbReference type="SUPFAM" id="SSF57667">
    <property type="entry name" value="beta-beta-alpha zinc fingers"/>
    <property type="match status" value="4"/>
</dbReference>
<organism evidence="7 8">
    <name type="scientific">Diabrotica virgifera virgifera</name>
    <name type="common">western corn rootworm</name>
    <dbReference type="NCBI Taxonomy" id="50390"/>
    <lineage>
        <taxon>Eukaryota</taxon>
        <taxon>Metazoa</taxon>
        <taxon>Ecdysozoa</taxon>
        <taxon>Arthropoda</taxon>
        <taxon>Hexapoda</taxon>
        <taxon>Insecta</taxon>
        <taxon>Pterygota</taxon>
        <taxon>Neoptera</taxon>
        <taxon>Endopterygota</taxon>
        <taxon>Coleoptera</taxon>
        <taxon>Polyphaga</taxon>
        <taxon>Cucujiformia</taxon>
        <taxon>Chrysomeloidea</taxon>
        <taxon>Chrysomelidae</taxon>
        <taxon>Galerucinae</taxon>
        <taxon>Diabroticina</taxon>
        <taxon>Diabroticites</taxon>
        <taxon>Diabrotica</taxon>
    </lineage>
</organism>
<feature type="domain" description="C2H2-type" evidence="6">
    <location>
        <begin position="146"/>
        <end position="173"/>
    </location>
</feature>
<dbReference type="GeneID" id="114325016"/>
<feature type="domain" description="C2H2-type" evidence="6">
    <location>
        <begin position="90"/>
        <end position="117"/>
    </location>
</feature>
<evidence type="ECO:0000256" key="2">
    <source>
        <dbReference type="ARBA" id="ARBA00022737"/>
    </source>
</evidence>
<dbReference type="Gene3D" id="3.30.160.60">
    <property type="entry name" value="Classic Zinc Finger"/>
    <property type="match status" value="5"/>
</dbReference>
<protein>
    <recommendedName>
        <fullName evidence="6">C2H2-type domain-containing protein</fullName>
    </recommendedName>
</protein>
<keyword evidence="1" id="KW-0479">Metal-binding</keyword>
<dbReference type="EnsemblMetazoa" id="XM_028272941.2">
    <property type="protein sequence ID" value="XP_028128742.2"/>
    <property type="gene ID" value="LOC114325016"/>
</dbReference>
<keyword evidence="2" id="KW-0677">Repeat</keyword>
<evidence type="ECO:0000256" key="4">
    <source>
        <dbReference type="ARBA" id="ARBA00022833"/>
    </source>
</evidence>
<proteinExistence type="predicted"/>
<dbReference type="PANTHER" id="PTHR24409:SF295">
    <property type="entry name" value="AZ2-RELATED"/>
    <property type="match status" value="1"/>
</dbReference>
<keyword evidence="8" id="KW-1185">Reference proteome</keyword>
<dbReference type="RefSeq" id="XP_028128742.2">
    <property type="nucleotide sequence ID" value="XM_028272941.2"/>
</dbReference>
<keyword evidence="4" id="KW-0862">Zinc</keyword>
<feature type="domain" description="C2H2-type" evidence="6">
    <location>
        <begin position="25"/>
        <end position="53"/>
    </location>
</feature>
<dbReference type="PROSITE" id="PS00028">
    <property type="entry name" value="ZINC_FINGER_C2H2_1"/>
    <property type="match status" value="6"/>
</dbReference>
<dbReference type="SMART" id="SM00355">
    <property type="entry name" value="ZnF_C2H2"/>
    <property type="match status" value="6"/>
</dbReference>
<sequence>MCPKVFSYPKGALEHENVHTGAKPFSCEHCGCSYPLSRTLTDHIHRKHSKTIPEEKMHNCIVCSKEYKSESGLNRHYASNHQELGYDYRIGCDICEETFCSIKQLIRHKLTHPGFKPYECDTCNKGFSSKGQLKTHQRVHTGEKPYVCNYCDKRFAQHAPYLYHLKTHTGEKAYFCVNCKRGFIAPANLRNHMNKCHVKYETTNEIYIKSEPFQLAGE</sequence>
<feature type="domain" description="C2H2-type" evidence="6">
    <location>
        <begin position="118"/>
        <end position="145"/>
    </location>
</feature>
<dbReference type="PANTHER" id="PTHR24409">
    <property type="entry name" value="ZINC FINGER PROTEIN 142"/>
    <property type="match status" value="1"/>
</dbReference>
<dbReference type="InterPro" id="IPR036236">
    <property type="entry name" value="Znf_C2H2_sf"/>
</dbReference>
<evidence type="ECO:0000313" key="8">
    <source>
        <dbReference type="Proteomes" id="UP001652700"/>
    </source>
</evidence>
<dbReference type="Pfam" id="PF00096">
    <property type="entry name" value="zf-C2H2"/>
    <property type="match status" value="3"/>
</dbReference>
<dbReference type="Pfam" id="PF13912">
    <property type="entry name" value="zf-C2H2_6"/>
    <property type="match status" value="1"/>
</dbReference>
<dbReference type="PROSITE" id="PS50157">
    <property type="entry name" value="ZINC_FINGER_C2H2_2"/>
    <property type="match status" value="6"/>
</dbReference>
<feature type="domain" description="C2H2-type" evidence="6">
    <location>
        <begin position="174"/>
        <end position="202"/>
    </location>
</feature>
<evidence type="ECO:0000256" key="3">
    <source>
        <dbReference type="ARBA" id="ARBA00022771"/>
    </source>
</evidence>
<dbReference type="Proteomes" id="UP001652700">
    <property type="component" value="Unplaced"/>
</dbReference>
<feature type="domain" description="C2H2-type" evidence="6">
    <location>
        <begin position="1"/>
        <end position="24"/>
    </location>
</feature>